<dbReference type="InterPro" id="IPR001128">
    <property type="entry name" value="Cyt_P450"/>
</dbReference>
<accession>A0ABQ9DZT7</accession>
<keyword evidence="5 7" id="KW-0408">Iron</keyword>
<keyword evidence="3 7" id="KW-0479">Metal-binding</keyword>
<gene>
    <name evidence="8" type="ORF">KUTeg_022819</name>
</gene>
<dbReference type="PRINTS" id="PR00463">
    <property type="entry name" value="EP450I"/>
</dbReference>
<evidence type="ECO:0000313" key="9">
    <source>
        <dbReference type="Proteomes" id="UP001217089"/>
    </source>
</evidence>
<name>A0ABQ9DZT7_TEGGR</name>
<dbReference type="EMBL" id="JARBDR010000921">
    <property type="protein sequence ID" value="KAJ8298759.1"/>
    <property type="molecule type" value="Genomic_DNA"/>
</dbReference>
<dbReference type="Proteomes" id="UP001217089">
    <property type="component" value="Unassembled WGS sequence"/>
</dbReference>
<dbReference type="PRINTS" id="PR00385">
    <property type="entry name" value="P450"/>
</dbReference>
<dbReference type="PROSITE" id="PS00086">
    <property type="entry name" value="CYTOCHROME_P450"/>
    <property type="match status" value="1"/>
</dbReference>
<evidence type="ECO:0000256" key="2">
    <source>
        <dbReference type="ARBA" id="ARBA00022617"/>
    </source>
</evidence>
<dbReference type="Pfam" id="PF00067">
    <property type="entry name" value="p450"/>
    <property type="match status" value="1"/>
</dbReference>
<comment type="similarity">
    <text evidence="1 7">Belongs to the cytochrome P450 family.</text>
</comment>
<keyword evidence="4 7" id="KW-0560">Oxidoreductase</keyword>
<dbReference type="PANTHER" id="PTHR24289:SF1">
    <property type="entry name" value="STEROID 17-ALPHA-HYDROXYLASE_17,20 LYASE"/>
    <property type="match status" value="1"/>
</dbReference>
<dbReference type="Gene3D" id="1.10.630.10">
    <property type="entry name" value="Cytochrome P450"/>
    <property type="match status" value="1"/>
</dbReference>
<evidence type="ECO:0000256" key="4">
    <source>
        <dbReference type="ARBA" id="ARBA00023002"/>
    </source>
</evidence>
<evidence type="ECO:0000256" key="7">
    <source>
        <dbReference type="RuleBase" id="RU000461"/>
    </source>
</evidence>
<protein>
    <recommendedName>
        <fullName evidence="10">Cytochrome P450</fullName>
    </recommendedName>
</protein>
<proteinExistence type="inferred from homology"/>
<dbReference type="SUPFAM" id="SSF48264">
    <property type="entry name" value="Cytochrome P450"/>
    <property type="match status" value="1"/>
</dbReference>
<dbReference type="InterPro" id="IPR017972">
    <property type="entry name" value="Cyt_P450_CS"/>
</dbReference>
<reference evidence="8 9" key="1">
    <citation type="submission" date="2022-12" db="EMBL/GenBank/DDBJ databases">
        <title>Chromosome-level genome of Tegillarca granosa.</title>
        <authorList>
            <person name="Kim J."/>
        </authorList>
    </citation>
    <scope>NUCLEOTIDE SEQUENCE [LARGE SCALE GENOMIC DNA]</scope>
    <source>
        <strain evidence="8">Teg-2019</strain>
        <tissue evidence="8">Adductor muscle</tissue>
    </source>
</reference>
<evidence type="ECO:0000256" key="1">
    <source>
        <dbReference type="ARBA" id="ARBA00010617"/>
    </source>
</evidence>
<sequence>MWSGISILLHRLDIQEKLQAEVDGVVGFKRQPCLADRVYMPYTDAFVLEVLRYISHIFPNLWKVHHDSSVYPEPFEFKPERFLDVNGDILPADHIIRQNMLSFSIGKRSCIGEVFAKNRLFMFFSTLMQNFIFLPEENSPKFDPHEMEIFIVHMPKRFKCRVQNRHEVKESTEA</sequence>
<comment type="caution">
    <text evidence="8">The sequence shown here is derived from an EMBL/GenBank/DDBJ whole genome shotgun (WGS) entry which is preliminary data.</text>
</comment>
<dbReference type="InterPro" id="IPR002401">
    <property type="entry name" value="Cyt_P450_E_grp-I"/>
</dbReference>
<evidence type="ECO:0000256" key="3">
    <source>
        <dbReference type="ARBA" id="ARBA00022723"/>
    </source>
</evidence>
<keyword evidence="9" id="KW-1185">Reference proteome</keyword>
<keyword evidence="6 7" id="KW-0503">Monooxygenase</keyword>
<evidence type="ECO:0000256" key="6">
    <source>
        <dbReference type="ARBA" id="ARBA00023033"/>
    </source>
</evidence>
<dbReference type="InterPro" id="IPR036396">
    <property type="entry name" value="Cyt_P450_sf"/>
</dbReference>
<dbReference type="PANTHER" id="PTHR24289">
    <property type="entry name" value="STEROID 17-ALPHA-HYDROXYLASE/17,20 LYASE"/>
    <property type="match status" value="1"/>
</dbReference>
<evidence type="ECO:0000313" key="8">
    <source>
        <dbReference type="EMBL" id="KAJ8298759.1"/>
    </source>
</evidence>
<keyword evidence="2 7" id="KW-0349">Heme</keyword>
<organism evidence="8 9">
    <name type="scientific">Tegillarca granosa</name>
    <name type="common">Malaysian cockle</name>
    <name type="synonym">Anadara granosa</name>
    <dbReference type="NCBI Taxonomy" id="220873"/>
    <lineage>
        <taxon>Eukaryota</taxon>
        <taxon>Metazoa</taxon>
        <taxon>Spiralia</taxon>
        <taxon>Lophotrochozoa</taxon>
        <taxon>Mollusca</taxon>
        <taxon>Bivalvia</taxon>
        <taxon>Autobranchia</taxon>
        <taxon>Pteriomorphia</taxon>
        <taxon>Arcoida</taxon>
        <taxon>Arcoidea</taxon>
        <taxon>Arcidae</taxon>
        <taxon>Tegillarca</taxon>
    </lineage>
</organism>
<evidence type="ECO:0008006" key="10">
    <source>
        <dbReference type="Google" id="ProtNLM"/>
    </source>
</evidence>
<evidence type="ECO:0000256" key="5">
    <source>
        <dbReference type="ARBA" id="ARBA00023004"/>
    </source>
</evidence>